<keyword evidence="16" id="KW-0067">ATP-binding</keyword>
<keyword evidence="24" id="KW-0966">Cell projection</keyword>
<dbReference type="CDD" id="cd00886">
    <property type="entry name" value="MogA_MoaB"/>
    <property type="match status" value="1"/>
</dbReference>
<evidence type="ECO:0000256" key="29">
    <source>
        <dbReference type="ARBA" id="ARBA00055539"/>
    </source>
</evidence>
<evidence type="ECO:0000256" key="20">
    <source>
        <dbReference type="ARBA" id="ARBA00023150"/>
    </source>
</evidence>
<keyword evidence="21" id="KW-0206">Cytoskeleton</keyword>
<evidence type="ECO:0000256" key="2">
    <source>
        <dbReference type="ARBA" id="ARBA00004245"/>
    </source>
</evidence>
<dbReference type="SMART" id="SM00852">
    <property type="entry name" value="MoCF_biosynth"/>
    <property type="match status" value="2"/>
</dbReference>
<reference evidence="36" key="2">
    <citation type="submission" date="2025-08" db="UniProtKB">
        <authorList>
            <consortium name="Ensembl"/>
        </authorList>
    </citation>
    <scope>IDENTIFICATION</scope>
</reference>
<keyword evidence="15" id="KW-0547">Nucleotide-binding</keyword>
<comment type="similarity">
    <text evidence="33">Belongs to the MoeA family.</text>
</comment>
<evidence type="ECO:0000256" key="6">
    <source>
        <dbReference type="ARBA" id="ARBA00007589"/>
    </source>
</evidence>
<evidence type="ECO:0000313" key="37">
    <source>
        <dbReference type="Proteomes" id="UP000472264"/>
    </source>
</evidence>
<dbReference type="FunFam" id="3.40.980.10:FF:000001">
    <property type="entry name" value="Molybdopterin molybdenumtransferase"/>
    <property type="match status" value="1"/>
</dbReference>
<dbReference type="Gene3D" id="3.90.105.10">
    <property type="entry name" value="Molybdopterin biosynthesis moea protein, domain 2"/>
    <property type="match status" value="1"/>
</dbReference>
<keyword evidence="13 33" id="KW-0808">Transferase</keyword>
<dbReference type="FunFam" id="3.90.105.10:FF:000004">
    <property type="entry name" value="Molybdopterin molybdenumtransferase"/>
    <property type="match status" value="1"/>
</dbReference>
<evidence type="ECO:0000256" key="21">
    <source>
        <dbReference type="ARBA" id="ARBA00023212"/>
    </source>
</evidence>
<evidence type="ECO:0000256" key="23">
    <source>
        <dbReference type="ARBA" id="ARBA00023268"/>
    </source>
</evidence>
<evidence type="ECO:0000256" key="12">
    <source>
        <dbReference type="ARBA" id="ARBA00022505"/>
    </source>
</evidence>
<evidence type="ECO:0000256" key="15">
    <source>
        <dbReference type="ARBA" id="ARBA00022741"/>
    </source>
</evidence>
<comment type="function">
    <text evidence="30">Microtubule-associated protein involved in membrane protein-cytoskeleton interactions. It is thought to anchor the inhibitory glycine receptor (GLYR) to subsynaptic microtubules. Acts as a major instructive molecule at inhibitory synapses, where it also clusters GABA type A receptors.</text>
</comment>
<comment type="similarity">
    <text evidence="6">In the N-terminal section; belongs to the MoaB/Mog family.</text>
</comment>
<evidence type="ECO:0000256" key="27">
    <source>
        <dbReference type="ARBA" id="ARBA00050229"/>
    </source>
</evidence>
<evidence type="ECO:0000256" key="11">
    <source>
        <dbReference type="ARBA" id="ARBA00022490"/>
    </source>
</evidence>
<comment type="catalytic activity">
    <reaction evidence="27">
        <text>adenylyl-molybdopterin + molybdate = Mo-molybdopterin + AMP + H(+)</text>
        <dbReference type="Rhea" id="RHEA:35047"/>
        <dbReference type="ChEBI" id="CHEBI:15378"/>
        <dbReference type="ChEBI" id="CHEBI:36264"/>
        <dbReference type="ChEBI" id="CHEBI:62727"/>
        <dbReference type="ChEBI" id="CHEBI:71302"/>
        <dbReference type="ChEBI" id="CHEBI:456215"/>
        <dbReference type="EC" id="2.10.1.1"/>
    </reaction>
    <physiologicalReaction direction="left-to-right" evidence="27">
        <dbReference type="Rhea" id="RHEA:35048"/>
    </physiologicalReaction>
</comment>
<comment type="pathway">
    <text evidence="5 33">Cofactor biosynthesis; molybdopterin biosynthesis.</text>
</comment>
<dbReference type="Pfam" id="PF00994">
    <property type="entry name" value="MoCF_biosynth"/>
    <property type="match status" value="2"/>
</dbReference>
<evidence type="ECO:0000256" key="1">
    <source>
        <dbReference type="ARBA" id="ARBA00001946"/>
    </source>
</evidence>
<dbReference type="UniPathway" id="UPA00344"/>
<evidence type="ECO:0000256" key="28">
    <source>
        <dbReference type="ARBA" id="ARBA00051501"/>
    </source>
</evidence>
<keyword evidence="17 33" id="KW-0460">Magnesium</keyword>
<comment type="catalytic activity">
    <reaction evidence="28">
        <text>molybdopterin + ATP + H(+) = adenylyl-molybdopterin + diphosphate</text>
        <dbReference type="Rhea" id="RHEA:31331"/>
        <dbReference type="ChEBI" id="CHEBI:15378"/>
        <dbReference type="ChEBI" id="CHEBI:30616"/>
        <dbReference type="ChEBI" id="CHEBI:33019"/>
        <dbReference type="ChEBI" id="CHEBI:58698"/>
        <dbReference type="ChEBI" id="CHEBI:62727"/>
        <dbReference type="EC" id="2.7.7.75"/>
    </reaction>
    <physiologicalReaction direction="left-to-right" evidence="28">
        <dbReference type="Rhea" id="RHEA:31332"/>
    </physiologicalReaction>
</comment>
<keyword evidence="12 33" id="KW-0500">Molybdenum</keyword>
<dbReference type="GO" id="GO:0014069">
    <property type="term" value="C:postsynaptic density"/>
    <property type="evidence" value="ECO:0007669"/>
    <property type="project" value="UniProtKB-SubCell"/>
</dbReference>
<feature type="domain" description="MoaB/Mog" evidence="35">
    <location>
        <begin position="18"/>
        <end position="165"/>
    </location>
</feature>
<evidence type="ECO:0000256" key="31">
    <source>
        <dbReference type="ARBA" id="ARBA00060421"/>
    </source>
</evidence>
<name>A0A665WNC4_ECHNA</name>
<comment type="function">
    <text evidence="29">Also has a catalytic activity and catalyzes two steps in the biosynthesis of the molybdenum cofactor. In the first step, molybdopterin is adenylated. Subsequently, molybdate is inserted into adenylated molybdopterin and AMP is released.</text>
</comment>
<keyword evidence="20 33" id="KW-0501">Molybdenum cofactor biosynthesis</keyword>
<sequence length="773" mass="84139">MASDGMILTNHDHQIRVGVLTVSDSCFRNLAEDRSGVNLKDLVHDPSLLGGMIAAYKIVPDEIDEIKETLVDWCDEKELNLILTTGGTGFAPRDVTPEATKEVIEREAPGMSLAMLMGSLNVTPLGMLSRPVCGIRGKTLIINLPGSKKGSQECFQFILPALPHAIDLLRDAVVKVKEAADELEDLPSPPPPLSPPPNSSPRRQTEDKGVQCEEEDEEKKDSGVASTEDSSSSHITAASIAAKVSVQNLHYHWTHIPDSIISRGVQVLPRDTASLSTTPSESPRAQATSRLSTASCPTPKASRREFRAHLDEVITLKSRYSTLDQVQSRCSSKENILRSSHSAVDITKVARRHRMSPFPLTSMDKAFITVLEMTAVLGTEIINYRDGMGRVLAQDVYAKDNLPPFPASVKDGYAVRAADGPGDRFIIGESQAGEQPTHTVMPGQVMRVTTGAPIPCGADAVVQVEDTELLRESEDGTEELEVRILVQARPGQDIRPIGHDIKRGECVLAKGTHMGPSEIGLLATVGVTEVEVQKFPVVAVMSTGNELLNPEDDLHPGKIRDSNRSTLLATIQEHGYPTINLGIVGDNPDDLLNALNEGISRADVIITSGGVSMGEKDYLKQVLDIDLHAQIHFGRVFMKPGLPTTFATLDIDGARKLIFALPGNPVSAVVTCNLFVIPALRKMQGILDPRPTIIKARLSCDVKLDPRPEYHRCILTWHHQEPLPWAQSTGNQVSSRLMSMRSANGLLMLPPKTEQYVELHKGEVVDVMVIGRL</sequence>
<proteinExistence type="inferred from homology"/>
<dbReference type="FunFam" id="3.40.980.10:FF:000002">
    <property type="entry name" value="Molybdopterin molybdenumtransferase"/>
    <property type="match status" value="1"/>
</dbReference>
<keyword evidence="11" id="KW-0963">Cytoplasm</keyword>
<dbReference type="GO" id="GO:0030425">
    <property type="term" value="C:dendrite"/>
    <property type="evidence" value="ECO:0007669"/>
    <property type="project" value="UniProtKB-SubCell"/>
</dbReference>
<comment type="cofactor">
    <cofactor evidence="1 33">
        <name>Mg(2+)</name>
        <dbReference type="ChEBI" id="CHEBI:18420"/>
    </cofactor>
</comment>
<comment type="function">
    <text evidence="33">Catalyzes two steps in the biosynthesis of the molybdenum cofactor. In the first step, molybdopterin is adenylated. Subsequently, molybdate is inserted into adenylated molybdopterin and AMP is released.</text>
</comment>
<dbReference type="EC" id="2.10.1.1" evidence="9"/>
<evidence type="ECO:0000256" key="24">
    <source>
        <dbReference type="ARBA" id="ARBA00023273"/>
    </source>
</evidence>
<dbReference type="SUPFAM" id="SSF63867">
    <property type="entry name" value="MoeA C-terminal domain-like"/>
    <property type="match status" value="1"/>
</dbReference>
<dbReference type="GO" id="GO:0005829">
    <property type="term" value="C:cytosol"/>
    <property type="evidence" value="ECO:0007669"/>
    <property type="project" value="UniProtKB-SubCell"/>
</dbReference>
<dbReference type="FunFam" id="2.170.190.11:FF:000001">
    <property type="entry name" value="Molybdopterin molybdenumtransferase"/>
    <property type="match status" value="1"/>
</dbReference>
<dbReference type="GO" id="GO:0005524">
    <property type="term" value="F:ATP binding"/>
    <property type="evidence" value="ECO:0007669"/>
    <property type="project" value="UniProtKB-UniRule"/>
</dbReference>
<evidence type="ECO:0000256" key="4">
    <source>
        <dbReference type="ARBA" id="ARBA00004514"/>
    </source>
</evidence>
<evidence type="ECO:0000256" key="18">
    <source>
        <dbReference type="ARBA" id="ARBA00023018"/>
    </source>
</evidence>
<dbReference type="PANTHER" id="PTHR10192:SF32">
    <property type="entry name" value="GEPHYRIN B ISOFORM X1"/>
    <property type="match status" value="1"/>
</dbReference>
<dbReference type="PANTHER" id="PTHR10192">
    <property type="entry name" value="MOLYBDOPTERIN BIOSYNTHESIS PROTEIN"/>
    <property type="match status" value="1"/>
</dbReference>
<comment type="similarity">
    <text evidence="7">In the C-terminal section; belongs to the MoeA family.</text>
</comment>
<feature type="region of interest" description="Disordered" evidence="34">
    <location>
        <begin position="272"/>
        <end position="300"/>
    </location>
</feature>
<evidence type="ECO:0000256" key="14">
    <source>
        <dbReference type="ARBA" id="ARBA00022723"/>
    </source>
</evidence>
<dbReference type="InterPro" id="IPR008284">
    <property type="entry name" value="MoCF_biosynth_CS"/>
</dbReference>
<comment type="subcellular location">
    <subcellularLocation>
        <location evidence="3">Cell projection</location>
        <location evidence="3">Dendrite</location>
    </subcellularLocation>
    <subcellularLocation>
        <location evidence="2">Cytoplasm</location>
        <location evidence="2">Cytoskeleton</location>
    </subcellularLocation>
    <subcellularLocation>
        <location evidence="4">Cytoplasm</location>
        <location evidence="4">Cytosol</location>
    </subcellularLocation>
    <subcellularLocation>
        <location evidence="31">Postsynaptic cell membrane</location>
        <topology evidence="31">Lipid-anchor</topology>
        <orientation evidence="31">Cytoplasmic side</orientation>
    </subcellularLocation>
    <subcellularLocation>
        <location evidence="26">Postsynaptic density</location>
    </subcellularLocation>
</comment>
<evidence type="ECO:0000256" key="9">
    <source>
        <dbReference type="ARBA" id="ARBA00013269"/>
    </source>
</evidence>
<dbReference type="InterPro" id="IPR036135">
    <property type="entry name" value="MoeA_linker/N_sf"/>
</dbReference>
<feature type="domain" description="MoaB/Mog" evidence="35">
    <location>
        <begin position="539"/>
        <end position="682"/>
    </location>
</feature>
<evidence type="ECO:0000256" key="34">
    <source>
        <dbReference type="SAM" id="MobiDB-lite"/>
    </source>
</evidence>
<evidence type="ECO:0000256" key="22">
    <source>
        <dbReference type="ARBA" id="ARBA00023257"/>
    </source>
</evidence>
<feature type="region of interest" description="Disordered" evidence="34">
    <location>
        <begin position="180"/>
        <end position="233"/>
    </location>
</feature>
<dbReference type="SUPFAM" id="SSF53218">
    <property type="entry name" value="Molybdenum cofactor biosynthesis proteins"/>
    <property type="match status" value="2"/>
</dbReference>
<dbReference type="PROSITE" id="PS01079">
    <property type="entry name" value="MOCF_BIOSYNTHESIS_2"/>
    <property type="match status" value="1"/>
</dbReference>
<keyword evidence="37" id="KW-1185">Reference proteome</keyword>
<evidence type="ECO:0000256" key="25">
    <source>
        <dbReference type="ARBA" id="ARBA00023288"/>
    </source>
</evidence>
<keyword evidence="18" id="KW-0770">Synapse</keyword>
<dbReference type="InterPro" id="IPR038987">
    <property type="entry name" value="MoeA-like"/>
</dbReference>
<keyword evidence="23" id="KW-0511">Multifunctional enzyme</keyword>
<dbReference type="CDD" id="cd00887">
    <property type="entry name" value="MoeA"/>
    <property type="match status" value="1"/>
</dbReference>
<dbReference type="GO" id="GO:0061599">
    <property type="term" value="F:molybdopterin molybdotransferase activity"/>
    <property type="evidence" value="ECO:0007669"/>
    <property type="project" value="UniProtKB-UniRule"/>
</dbReference>
<evidence type="ECO:0000256" key="8">
    <source>
        <dbReference type="ARBA" id="ARBA00012509"/>
    </source>
</evidence>
<dbReference type="GO" id="GO:0097112">
    <property type="term" value="P:gamma-aminobutyric acid receptor clustering"/>
    <property type="evidence" value="ECO:0007669"/>
    <property type="project" value="TreeGrafter"/>
</dbReference>
<evidence type="ECO:0000256" key="32">
    <source>
        <dbReference type="ARBA" id="ARBA00073890"/>
    </source>
</evidence>
<dbReference type="NCBIfam" id="TIGR00177">
    <property type="entry name" value="molyb_syn"/>
    <property type="match status" value="2"/>
</dbReference>
<dbReference type="Ensembl" id="ENSENLT00000046111.1">
    <property type="protein sequence ID" value="ENSENLP00000044997.1"/>
    <property type="gene ID" value="ENSENLG00000019113.1"/>
</dbReference>
<evidence type="ECO:0000256" key="13">
    <source>
        <dbReference type="ARBA" id="ARBA00022679"/>
    </source>
</evidence>
<evidence type="ECO:0000256" key="7">
    <source>
        <dbReference type="ARBA" id="ARBA00008339"/>
    </source>
</evidence>
<evidence type="ECO:0000256" key="19">
    <source>
        <dbReference type="ARBA" id="ARBA00023136"/>
    </source>
</evidence>
<dbReference type="GO" id="GO:0005856">
    <property type="term" value="C:cytoskeleton"/>
    <property type="evidence" value="ECO:0007669"/>
    <property type="project" value="UniProtKB-SubCell"/>
</dbReference>
<feature type="compositionally biased region" description="Polar residues" evidence="34">
    <location>
        <begin position="273"/>
        <end position="296"/>
    </location>
</feature>
<dbReference type="Proteomes" id="UP000472264">
    <property type="component" value="Chromosome 24"/>
</dbReference>
<dbReference type="GO" id="GO:0072579">
    <property type="term" value="P:glycine receptor clustering"/>
    <property type="evidence" value="ECO:0007669"/>
    <property type="project" value="TreeGrafter"/>
</dbReference>
<dbReference type="FunFam" id="2.40.340.10:FF:000001">
    <property type="entry name" value="Molybdopterin molybdenumtransferase"/>
    <property type="match status" value="1"/>
</dbReference>
<organism evidence="36 37">
    <name type="scientific">Echeneis naucrates</name>
    <name type="common">Live sharksucker</name>
    <dbReference type="NCBI Taxonomy" id="173247"/>
    <lineage>
        <taxon>Eukaryota</taxon>
        <taxon>Metazoa</taxon>
        <taxon>Chordata</taxon>
        <taxon>Craniata</taxon>
        <taxon>Vertebrata</taxon>
        <taxon>Euteleostomi</taxon>
        <taxon>Actinopterygii</taxon>
        <taxon>Neopterygii</taxon>
        <taxon>Teleostei</taxon>
        <taxon>Neoteleostei</taxon>
        <taxon>Acanthomorphata</taxon>
        <taxon>Carangaria</taxon>
        <taxon>Carangiformes</taxon>
        <taxon>Echeneidae</taxon>
        <taxon>Echeneis</taxon>
    </lineage>
</organism>
<dbReference type="SUPFAM" id="SSF63882">
    <property type="entry name" value="MoeA N-terminal region -like"/>
    <property type="match status" value="1"/>
</dbReference>
<feature type="compositionally biased region" description="Pro residues" evidence="34">
    <location>
        <begin position="187"/>
        <end position="199"/>
    </location>
</feature>
<gene>
    <name evidence="36" type="primary">gphnb</name>
</gene>
<evidence type="ECO:0000259" key="35">
    <source>
        <dbReference type="SMART" id="SM00852"/>
    </source>
</evidence>
<dbReference type="GO" id="GO:0061598">
    <property type="term" value="F:molybdopterin adenylyltransferase activity"/>
    <property type="evidence" value="ECO:0007669"/>
    <property type="project" value="UniProtKB-UniRule"/>
</dbReference>
<dbReference type="Gene3D" id="3.40.980.10">
    <property type="entry name" value="MoaB/Mog-like domain"/>
    <property type="match status" value="2"/>
</dbReference>
<dbReference type="AlphaFoldDB" id="A0A665WNC4"/>
<dbReference type="GO" id="GO:0098970">
    <property type="term" value="P:postsynaptic neurotransmitter receptor diffusion trapping"/>
    <property type="evidence" value="ECO:0007669"/>
    <property type="project" value="TreeGrafter"/>
</dbReference>
<dbReference type="InterPro" id="IPR005111">
    <property type="entry name" value="MoeA_C_domain_IV"/>
</dbReference>
<evidence type="ECO:0000256" key="26">
    <source>
        <dbReference type="ARBA" id="ARBA00034105"/>
    </source>
</evidence>
<dbReference type="Gene3D" id="2.40.340.10">
    <property type="entry name" value="MoeA, C-terminal, domain IV"/>
    <property type="match status" value="1"/>
</dbReference>
<evidence type="ECO:0000256" key="16">
    <source>
        <dbReference type="ARBA" id="ARBA00022840"/>
    </source>
</evidence>
<keyword evidence="10" id="KW-1003">Cell membrane</keyword>
<evidence type="ECO:0000256" key="3">
    <source>
        <dbReference type="ARBA" id="ARBA00004279"/>
    </source>
</evidence>
<accession>A0A665WNC4</accession>
<dbReference type="InterPro" id="IPR036688">
    <property type="entry name" value="MoeA_C_domain_IV_sf"/>
</dbReference>
<dbReference type="InterPro" id="IPR005110">
    <property type="entry name" value="MoeA_linker/N"/>
</dbReference>
<dbReference type="GO" id="GO:0007529">
    <property type="term" value="P:establishment of synaptic specificity at neuromuscular junction"/>
    <property type="evidence" value="ECO:0007669"/>
    <property type="project" value="TreeGrafter"/>
</dbReference>
<dbReference type="GO" id="GO:0006777">
    <property type="term" value="P:Mo-molybdopterin cofactor biosynthetic process"/>
    <property type="evidence" value="ECO:0007669"/>
    <property type="project" value="UniProtKB-UniRule"/>
</dbReference>
<reference evidence="36" key="3">
    <citation type="submission" date="2025-09" db="UniProtKB">
        <authorList>
            <consortium name="Ensembl"/>
        </authorList>
    </citation>
    <scope>IDENTIFICATION</scope>
</reference>
<protein>
    <recommendedName>
        <fullName evidence="32">Gephyrin</fullName>
        <ecNumber evidence="9">2.10.1.1</ecNumber>
        <ecNumber evidence="8">2.7.7.75</ecNumber>
    </recommendedName>
</protein>
<keyword evidence="25" id="KW-0449">Lipoprotein</keyword>
<dbReference type="Gene3D" id="2.170.190.11">
    <property type="entry name" value="Molybdopterin biosynthesis moea protein, domain 3"/>
    <property type="match status" value="1"/>
</dbReference>
<evidence type="ECO:0000256" key="30">
    <source>
        <dbReference type="ARBA" id="ARBA00059974"/>
    </source>
</evidence>
<keyword evidence="22" id="KW-0628">Postsynaptic cell membrane</keyword>
<keyword evidence="14 33" id="KW-0479">Metal-binding</keyword>
<evidence type="ECO:0000256" key="17">
    <source>
        <dbReference type="ARBA" id="ARBA00022842"/>
    </source>
</evidence>
<keyword evidence="19" id="KW-0472">Membrane</keyword>
<dbReference type="InterPro" id="IPR036425">
    <property type="entry name" value="MoaB/Mog-like_dom_sf"/>
</dbReference>
<dbReference type="GO" id="GO:0046872">
    <property type="term" value="F:metal ion binding"/>
    <property type="evidence" value="ECO:0007669"/>
    <property type="project" value="UniProtKB-UniRule"/>
</dbReference>
<reference evidence="36" key="1">
    <citation type="submission" date="2021-04" db="EMBL/GenBank/DDBJ databases">
        <authorList>
            <consortium name="Wellcome Sanger Institute Data Sharing"/>
        </authorList>
    </citation>
    <scope>NUCLEOTIDE SEQUENCE [LARGE SCALE GENOMIC DNA]</scope>
</reference>
<dbReference type="InterPro" id="IPR001453">
    <property type="entry name" value="MoaB/Mog_dom"/>
</dbReference>
<dbReference type="GO" id="GO:0099634">
    <property type="term" value="C:postsynaptic specialization membrane"/>
    <property type="evidence" value="ECO:0007669"/>
    <property type="project" value="GOC"/>
</dbReference>
<dbReference type="Pfam" id="PF03454">
    <property type="entry name" value="MoeA_C"/>
    <property type="match status" value="1"/>
</dbReference>
<dbReference type="PROSITE" id="PS01078">
    <property type="entry name" value="MOCF_BIOSYNTHESIS_1"/>
    <property type="match status" value="1"/>
</dbReference>
<evidence type="ECO:0000256" key="33">
    <source>
        <dbReference type="RuleBase" id="RU365090"/>
    </source>
</evidence>
<evidence type="ECO:0000256" key="10">
    <source>
        <dbReference type="ARBA" id="ARBA00022475"/>
    </source>
</evidence>
<dbReference type="EC" id="2.7.7.75" evidence="8"/>
<evidence type="ECO:0000313" key="36">
    <source>
        <dbReference type="Ensembl" id="ENSENLP00000044997.1"/>
    </source>
</evidence>
<evidence type="ECO:0000256" key="5">
    <source>
        <dbReference type="ARBA" id="ARBA00005046"/>
    </source>
</evidence>
<dbReference type="Pfam" id="PF03453">
    <property type="entry name" value="MoeA_N"/>
    <property type="match status" value="1"/>
</dbReference>
<dbReference type="NCBIfam" id="NF045515">
    <property type="entry name" value="Glp_gephyrin"/>
    <property type="match status" value="1"/>
</dbReference>